<keyword evidence="3" id="KW-1185">Reference proteome</keyword>
<proteinExistence type="predicted"/>
<keyword evidence="1" id="KW-0472">Membrane</keyword>
<gene>
    <name evidence="2" type="ORF">PSDVSF_14770</name>
</gene>
<reference evidence="2" key="1">
    <citation type="journal article" date="2022" name="Arch. Microbiol.">
        <title>Pseudodesulfovibrio sediminis sp. nov., a mesophilic and neutrophilic sulfate-reducing bacterium isolated from sediment of a brackish lake.</title>
        <authorList>
            <person name="Takahashi A."/>
            <person name="Kojima H."/>
            <person name="Watanabe M."/>
            <person name="Fukui M."/>
        </authorList>
    </citation>
    <scope>NUCLEOTIDE SEQUENCE</scope>
    <source>
        <strain evidence="2">SF6</strain>
    </source>
</reference>
<dbReference type="RefSeq" id="WP_229595691.1">
    <property type="nucleotide sequence ID" value="NZ_AP024485.1"/>
</dbReference>
<name>A0ABN6ESQ8_9BACT</name>
<protein>
    <recommendedName>
        <fullName evidence="4">Periplasmic heavy metal sensor</fullName>
    </recommendedName>
</protein>
<dbReference type="EMBL" id="AP024485">
    <property type="protein sequence ID" value="BCS88235.1"/>
    <property type="molecule type" value="Genomic_DNA"/>
</dbReference>
<organism evidence="2 3">
    <name type="scientific">Pseudodesulfovibrio sediminis</name>
    <dbReference type="NCBI Taxonomy" id="2810563"/>
    <lineage>
        <taxon>Bacteria</taxon>
        <taxon>Pseudomonadati</taxon>
        <taxon>Thermodesulfobacteriota</taxon>
        <taxon>Desulfovibrionia</taxon>
        <taxon>Desulfovibrionales</taxon>
        <taxon>Desulfovibrionaceae</taxon>
    </lineage>
</organism>
<evidence type="ECO:0000256" key="1">
    <source>
        <dbReference type="SAM" id="Phobius"/>
    </source>
</evidence>
<dbReference type="Proteomes" id="UP001053296">
    <property type="component" value="Chromosome"/>
</dbReference>
<keyword evidence="1" id="KW-0812">Transmembrane</keyword>
<evidence type="ECO:0008006" key="4">
    <source>
        <dbReference type="Google" id="ProtNLM"/>
    </source>
</evidence>
<evidence type="ECO:0000313" key="3">
    <source>
        <dbReference type="Proteomes" id="UP001053296"/>
    </source>
</evidence>
<feature type="transmembrane region" description="Helical" evidence="1">
    <location>
        <begin position="6"/>
        <end position="29"/>
    </location>
</feature>
<keyword evidence="1" id="KW-1133">Transmembrane helix</keyword>
<evidence type="ECO:0000313" key="2">
    <source>
        <dbReference type="EMBL" id="BCS88235.1"/>
    </source>
</evidence>
<sequence length="136" mass="15248">MKKWKIWAAVVSVFTAGVLVGAVGLGVTLRYHMAPPKSRAEFQARISEELMERIVKHVRPDPSAIPDIKAVILQTMAELQALRGEIEPRHKAIIETGNARIKALLSTEQQARFDKITEDIKKGRFSLFRPPPPPPF</sequence>
<accession>A0ABN6ESQ8</accession>